<evidence type="ECO:0000313" key="2">
    <source>
        <dbReference type="EMBL" id="VEL37814.1"/>
    </source>
</evidence>
<organism evidence="2 3">
    <name type="scientific">Protopolystoma xenopodis</name>
    <dbReference type="NCBI Taxonomy" id="117903"/>
    <lineage>
        <taxon>Eukaryota</taxon>
        <taxon>Metazoa</taxon>
        <taxon>Spiralia</taxon>
        <taxon>Lophotrochozoa</taxon>
        <taxon>Platyhelminthes</taxon>
        <taxon>Monogenea</taxon>
        <taxon>Polyopisthocotylea</taxon>
        <taxon>Polystomatidea</taxon>
        <taxon>Polystomatidae</taxon>
        <taxon>Protopolystoma</taxon>
    </lineage>
</organism>
<evidence type="ECO:0000256" key="1">
    <source>
        <dbReference type="SAM" id="Phobius"/>
    </source>
</evidence>
<protein>
    <submittedName>
        <fullName evidence="2">Uncharacterized protein</fullName>
    </submittedName>
</protein>
<sequence length="247" mass="28228">MDAHVTQLNPRKLQALRRSDSDAEKIAVLIDPTLSRFNRYLHPREIISQLRKRQEFKFSTNRSAMSAIYEAFASIFLIQSATNYLHWQYYCSIEQHPLHLFGLGRILYLAIWLGGSFLIAAFAANLLPVYELPEAYIRAANNPSELFEAVKAGKNYTWFLLGDGLAVEKIKVCQTAFDIAGNDQALEDSELLRMLEYALAHWPNEVYVSSLDEAVNRLLSSNTYIFIGETIEIRYLSMVICDLYTVS</sequence>
<keyword evidence="1" id="KW-0472">Membrane</keyword>
<accession>A0A448XJ09</accession>
<dbReference type="AlphaFoldDB" id="A0A448XJ09"/>
<feature type="transmembrane region" description="Helical" evidence="1">
    <location>
        <begin position="67"/>
        <end position="86"/>
    </location>
</feature>
<dbReference type="EMBL" id="CAAALY010256046">
    <property type="protein sequence ID" value="VEL37814.1"/>
    <property type="molecule type" value="Genomic_DNA"/>
</dbReference>
<dbReference type="Proteomes" id="UP000784294">
    <property type="component" value="Unassembled WGS sequence"/>
</dbReference>
<feature type="transmembrane region" description="Helical" evidence="1">
    <location>
        <begin position="106"/>
        <end position="130"/>
    </location>
</feature>
<gene>
    <name evidence="2" type="ORF">PXEA_LOCUS31254</name>
</gene>
<comment type="caution">
    <text evidence="2">The sequence shown here is derived from an EMBL/GenBank/DDBJ whole genome shotgun (WGS) entry which is preliminary data.</text>
</comment>
<reference evidence="2" key="1">
    <citation type="submission" date="2018-11" db="EMBL/GenBank/DDBJ databases">
        <authorList>
            <consortium name="Pathogen Informatics"/>
        </authorList>
    </citation>
    <scope>NUCLEOTIDE SEQUENCE</scope>
</reference>
<keyword evidence="1" id="KW-1133">Transmembrane helix</keyword>
<dbReference type="Gene3D" id="3.40.190.10">
    <property type="entry name" value="Periplasmic binding protein-like II"/>
    <property type="match status" value="1"/>
</dbReference>
<keyword evidence="1" id="KW-0812">Transmembrane</keyword>
<name>A0A448XJ09_9PLAT</name>
<proteinExistence type="predicted"/>
<evidence type="ECO:0000313" key="3">
    <source>
        <dbReference type="Proteomes" id="UP000784294"/>
    </source>
</evidence>
<keyword evidence="3" id="KW-1185">Reference proteome</keyword>